<dbReference type="CDD" id="cd01284">
    <property type="entry name" value="Riboflavin_deaminase-reductase"/>
    <property type="match status" value="1"/>
</dbReference>
<comment type="similarity">
    <text evidence="5 15">In the C-terminal section; belongs to the HTP reductase family.</text>
</comment>
<evidence type="ECO:0000256" key="6">
    <source>
        <dbReference type="ARBA" id="ARBA00022619"/>
    </source>
</evidence>
<evidence type="ECO:0000313" key="20">
    <source>
        <dbReference type="EMBL" id="TFE02994.1"/>
    </source>
</evidence>
<dbReference type="OrthoDB" id="9800865at2"/>
<evidence type="ECO:0000313" key="21">
    <source>
        <dbReference type="Proteomes" id="UP000297776"/>
    </source>
</evidence>
<evidence type="ECO:0000256" key="8">
    <source>
        <dbReference type="ARBA" id="ARBA00022801"/>
    </source>
</evidence>
<feature type="binding site" evidence="17">
    <location>
        <position position="206"/>
    </location>
    <ligand>
        <name>substrate</name>
    </ligand>
</feature>
<evidence type="ECO:0000256" key="12">
    <source>
        <dbReference type="ARBA" id="ARBA00023268"/>
    </source>
</evidence>
<dbReference type="InterPro" id="IPR002734">
    <property type="entry name" value="RibDG_C"/>
</dbReference>
<keyword evidence="7 15" id="KW-0479">Metal-binding</keyword>
<dbReference type="InterPro" id="IPR050765">
    <property type="entry name" value="Riboflavin_Biosynth_HTPR"/>
</dbReference>
<comment type="function">
    <text evidence="1 15">Converts 2,5-diamino-6-(ribosylamino)-4(3h)-pyrimidinone 5'-phosphate into 5-amino-6-(ribosylamino)-2,4(1h,3h)-pyrimidinedione 5'-phosphate.</text>
</comment>
<feature type="binding site" evidence="18">
    <location>
        <position position="83"/>
    </location>
    <ligand>
        <name>Zn(2+)</name>
        <dbReference type="ChEBI" id="CHEBI:29105"/>
        <note>catalytic</note>
    </ligand>
</feature>
<evidence type="ECO:0000256" key="9">
    <source>
        <dbReference type="ARBA" id="ARBA00022833"/>
    </source>
</evidence>
<evidence type="ECO:0000256" key="10">
    <source>
        <dbReference type="ARBA" id="ARBA00022857"/>
    </source>
</evidence>
<evidence type="ECO:0000256" key="13">
    <source>
        <dbReference type="ARBA" id="ARBA00049861"/>
    </source>
</evidence>
<evidence type="ECO:0000256" key="4">
    <source>
        <dbReference type="ARBA" id="ARBA00005259"/>
    </source>
</evidence>
<keyword evidence="10 15" id="KW-0521">NADP</keyword>
<sequence length="363" mass="38841">MHEKWMNTAINLAKAAQGQTSPNPAVGSVVVKNGRVVGMGAHLKPGEAHAEVHALTMAGDLAEGATIYVTLEPCSHHGKTPPCADLIIEKKLRKVVIGSVDPNPKVAGDGIKKLKNAGIEVMTGVCKDETDQLNEYFFYAINEKKPFITLKTAMSLDGKTASNSGHSKWITGPEARVDVHRDRHLHDAILVGVNTVIKDDPSLTVRLIEGGISPIRVVLDTNLSIPANAGLLHDSAAPVFIICGKNADVKKEEYLNNLNGVTVNKLNTEAVDIKDVLTSLFNSDIHSVYVEGGSEVHASFIQARAVNRMVTYIAPKMITGRLAKGVVGGSGIETMEDAFELKIDSVEMVGTDMKVIATPKGDE</sequence>
<dbReference type="EC" id="3.5.4.26" evidence="15"/>
<keyword evidence="11 15" id="KW-0560">Oxidoreductase</keyword>
<dbReference type="PIRSF" id="PIRSF006769">
    <property type="entry name" value="RibD"/>
    <property type="match status" value="1"/>
</dbReference>
<dbReference type="PANTHER" id="PTHR38011:SF7">
    <property type="entry name" value="2,5-DIAMINO-6-RIBOSYLAMINO-4(3H)-PYRIMIDINONE 5'-PHOSPHATE REDUCTASE"/>
    <property type="match status" value="1"/>
</dbReference>
<evidence type="ECO:0000256" key="2">
    <source>
        <dbReference type="ARBA" id="ARBA00004882"/>
    </source>
</evidence>
<dbReference type="InterPro" id="IPR016193">
    <property type="entry name" value="Cytidine_deaminase-like"/>
</dbReference>
<dbReference type="EC" id="1.1.1.193" evidence="15"/>
<dbReference type="PANTHER" id="PTHR38011">
    <property type="entry name" value="DIHYDROFOLATE REDUCTASE FAMILY PROTEIN (AFU_ORTHOLOGUE AFUA_8G06820)"/>
    <property type="match status" value="1"/>
</dbReference>
<dbReference type="SUPFAM" id="SSF53597">
    <property type="entry name" value="Dihydrofolate reductase-like"/>
    <property type="match status" value="1"/>
</dbReference>
<feature type="binding site" evidence="17">
    <location>
        <begin position="293"/>
        <end position="299"/>
    </location>
    <ligand>
        <name>NADP(+)</name>
        <dbReference type="ChEBI" id="CHEBI:58349"/>
    </ligand>
</feature>
<dbReference type="EMBL" id="SORX01000002">
    <property type="protein sequence ID" value="TFE02994.1"/>
    <property type="molecule type" value="Genomic_DNA"/>
</dbReference>
<dbReference type="GO" id="GO:0009231">
    <property type="term" value="P:riboflavin biosynthetic process"/>
    <property type="evidence" value="ECO:0007669"/>
    <property type="project" value="UniProtKB-UniPathway"/>
</dbReference>
<feature type="binding site" evidence="17">
    <location>
        <position position="199"/>
    </location>
    <ligand>
        <name>NADP(+)</name>
        <dbReference type="ChEBI" id="CHEBI:58349"/>
    </ligand>
</feature>
<evidence type="ECO:0000259" key="19">
    <source>
        <dbReference type="PROSITE" id="PS51747"/>
    </source>
</evidence>
<comment type="catalytic activity">
    <reaction evidence="14 15">
        <text>2,5-diamino-6-hydroxy-4-(5-phosphoribosylamino)-pyrimidine + H2O + H(+) = 5-amino-6-(5-phospho-D-ribosylamino)uracil + NH4(+)</text>
        <dbReference type="Rhea" id="RHEA:21868"/>
        <dbReference type="ChEBI" id="CHEBI:15377"/>
        <dbReference type="ChEBI" id="CHEBI:15378"/>
        <dbReference type="ChEBI" id="CHEBI:28938"/>
        <dbReference type="ChEBI" id="CHEBI:58453"/>
        <dbReference type="ChEBI" id="CHEBI:58614"/>
        <dbReference type="EC" id="3.5.4.26"/>
    </reaction>
</comment>
<dbReference type="GO" id="GO:0008703">
    <property type="term" value="F:5-amino-6-(5-phosphoribosylamino)uracil reductase activity"/>
    <property type="evidence" value="ECO:0007669"/>
    <property type="project" value="UniProtKB-EC"/>
</dbReference>
<dbReference type="InterPro" id="IPR002125">
    <property type="entry name" value="CMP_dCMP_dom"/>
</dbReference>
<evidence type="ECO:0000256" key="16">
    <source>
        <dbReference type="PIRSR" id="PIRSR006769-1"/>
    </source>
</evidence>
<dbReference type="GO" id="GO:0008270">
    <property type="term" value="F:zinc ion binding"/>
    <property type="evidence" value="ECO:0007669"/>
    <property type="project" value="InterPro"/>
</dbReference>
<keyword evidence="12" id="KW-0511">Multifunctional enzyme</keyword>
<feature type="active site" description="Proton donor" evidence="16">
    <location>
        <position position="51"/>
    </location>
</feature>
<comment type="pathway">
    <text evidence="3 15">Cofactor biosynthesis; riboflavin biosynthesis; 5-amino-6-(D-ribitylamino)uracil from GTP: step 3/4.</text>
</comment>
<evidence type="ECO:0000256" key="14">
    <source>
        <dbReference type="ARBA" id="ARBA00049886"/>
    </source>
</evidence>
<dbReference type="Gene3D" id="3.40.430.10">
    <property type="entry name" value="Dihydrofolate Reductase, subunit A"/>
    <property type="match status" value="1"/>
</dbReference>
<feature type="domain" description="CMP/dCMP-type deaminase" evidence="19">
    <location>
        <begin position="1"/>
        <end position="122"/>
    </location>
</feature>
<evidence type="ECO:0000256" key="1">
    <source>
        <dbReference type="ARBA" id="ARBA00002151"/>
    </source>
</evidence>
<dbReference type="PROSITE" id="PS51747">
    <property type="entry name" value="CYT_DCMP_DEAMINASES_2"/>
    <property type="match status" value="1"/>
</dbReference>
<dbReference type="Proteomes" id="UP000297776">
    <property type="component" value="Unassembled WGS sequence"/>
</dbReference>
<gene>
    <name evidence="20" type="primary">ribD</name>
    <name evidence="20" type="ORF">E2626_04065</name>
</gene>
<dbReference type="UniPathway" id="UPA00275">
    <property type="reaction ID" value="UER00401"/>
</dbReference>
<dbReference type="Gene3D" id="3.40.140.10">
    <property type="entry name" value="Cytidine Deaminase, domain 2"/>
    <property type="match status" value="1"/>
</dbReference>
<keyword evidence="9 15" id="KW-0862">Zinc</keyword>
<comment type="pathway">
    <text evidence="2 15">Cofactor biosynthesis; riboflavin biosynthesis; 5-amino-6-(D-ribitylamino)uracil from GTP: step 2/4.</text>
</comment>
<dbReference type="SUPFAM" id="SSF53927">
    <property type="entry name" value="Cytidine deaminase-like"/>
    <property type="match status" value="1"/>
</dbReference>
<dbReference type="AlphaFoldDB" id="A0A4Y8LIZ3"/>
<dbReference type="GO" id="GO:0008835">
    <property type="term" value="F:diaminohydroxyphosphoribosylaminopyrimidine deaminase activity"/>
    <property type="evidence" value="ECO:0007669"/>
    <property type="project" value="UniProtKB-EC"/>
</dbReference>
<feature type="binding site" evidence="17">
    <location>
        <position position="221"/>
    </location>
    <ligand>
        <name>NADP(+)</name>
        <dbReference type="ChEBI" id="CHEBI:58349"/>
    </ligand>
</feature>
<keyword evidence="6 15" id="KW-0686">Riboflavin biosynthesis</keyword>
<dbReference type="InterPro" id="IPR011549">
    <property type="entry name" value="RibD_C"/>
</dbReference>
<feature type="binding site" evidence="17">
    <location>
        <position position="167"/>
    </location>
    <ligand>
        <name>substrate</name>
    </ligand>
</feature>
<evidence type="ECO:0000256" key="17">
    <source>
        <dbReference type="PIRSR" id="PIRSR006769-2"/>
    </source>
</evidence>
<feature type="binding site" evidence="17">
    <location>
        <position position="291"/>
    </location>
    <ligand>
        <name>substrate</name>
    </ligand>
</feature>
<evidence type="ECO:0000256" key="7">
    <source>
        <dbReference type="ARBA" id="ARBA00022723"/>
    </source>
</evidence>
<dbReference type="NCBIfam" id="TIGR00227">
    <property type="entry name" value="ribD_Cterm"/>
    <property type="match status" value="1"/>
</dbReference>
<keyword evidence="21" id="KW-1185">Reference proteome</keyword>
<evidence type="ECO:0000256" key="11">
    <source>
        <dbReference type="ARBA" id="ARBA00023002"/>
    </source>
</evidence>
<dbReference type="FunFam" id="3.40.140.10:FF:000025">
    <property type="entry name" value="Riboflavin biosynthesis protein RibD"/>
    <property type="match status" value="1"/>
</dbReference>
<feature type="binding site" evidence="17">
    <location>
        <position position="169"/>
    </location>
    <ligand>
        <name>NADP(+)</name>
        <dbReference type="ChEBI" id="CHEBI:58349"/>
    </ligand>
</feature>
<feature type="binding site" evidence="17">
    <location>
        <position position="153"/>
    </location>
    <ligand>
        <name>NADP(+)</name>
        <dbReference type="ChEBI" id="CHEBI:58349"/>
    </ligand>
</feature>
<dbReference type="InterPro" id="IPR016192">
    <property type="entry name" value="APOBEC/CMP_deaminase_Zn-bd"/>
</dbReference>
<comment type="catalytic activity">
    <reaction evidence="13 15">
        <text>5-amino-6-(5-phospho-D-ribitylamino)uracil + NADP(+) = 5-amino-6-(5-phospho-D-ribosylamino)uracil + NADPH + H(+)</text>
        <dbReference type="Rhea" id="RHEA:17845"/>
        <dbReference type="ChEBI" id="CHEBI:15378"/>
        <dbReference type="ChEBI" id="CHEBI:57783"/>
        <dbReference type="ChEBI" id="CHEBI:58349"/>
        <dbReference type="ChEBI" id="CHEBI:58421"/>
        <dbReference type="ChEBI" id="CHEBI:58453"/>
        <dbReference type="EC" id="1.1.1.193"/>
    </reaction>
</comment>
<comment type="caution">
    <text evidence="20">The sequence shown here is derived from an EMBL/GenBank/DDBJ whole genome shotgun (WGS) entry which is preliminary data.</text>
</comment>
<organism evidence="20 21">
    <name type="scientific">Jeotgalibacillus salarius</name>
    <dbReference type="NCBI Taxonomy" id="546023"/>
    <lineage>
        <taxon>Bacteria</taxon>
        <taxon>Bacillati</taxon>
        <taxon>Bacillota</taxon>
        <taxon>Bacilli</taxon>
        <taxon>Bacillales</taxon>
        <taxon>Caryophanaceae</taxon>
        <taxon>Jeotgalibacillus</taxon>
    </lineage>
</organism>
<dbReference type="InterPro" id="IPR024072">
    <property type="entry name" value="DHFR-like_dom_sf"/>
</dbReference>
<evidence type="ECO:0000256" key="3">
    <source>
        <dbReference type="ARBA" id="ARBA00004910"/>
    </source>
</evidence>
<reference evidence="20 21" key="1">
    <citation type="submission" date="2019-03" db="EMBL/GenBank/DDBJ databases">
        <authorList>
            <person name="Yang Y."/>
        </authorList>
    </citation>
    <scope>NUCLEOTIDE SEQUENCE [LARGE SCALE GENOMIC DNA]</scope>
    <source>
        <strain evidence="20 21">ASL-1</strain>
    </source>
</reference>
<feature type="binding site" evidence="18">
    <location>
        <position position="74"/>
    </location>
    <ligand>
        <name>Zn(2+)</name>
        <dbReference type="ChEBI" id="CHEBI:29105"/>
        <note>catalytic</note>
    </ligand>
</feature>
<evidence type="ECO:0000256" key="18">
    <source>
        <dbReference type="PIRSR" id="PIRSR006769-3"/>
    </source>
</evidence>
<feature type="binding site" evidence="18">
    <location>
        <position position="49"/>
    </location>
    <ligand>
        <name>Zn(2+)</name>
        <dbReference type="ChEBI" id="CHEBI:29105"/>
        <note>catalytic</note>
    </ligand>
</feature>
<dbReference type="NCBIfam" id="TIGR00326">
    <property type="entry name" value="eubact_ribD"/>
    <property type="match status" value="1"/>
</dbReference>
<dbReference type="Pfam" id="PF01872">
    <property type="entry name" value="RibD_C"/>
    <property type="match status" value="1"/>
</dbReference>
<feature type="binding site" evidence="17">
    <location>
        <position position="203"/>
    </location>
    <ligand>
        <name>substrate</name>
    </ligand>
</feature>
<comment type="similarity">
    <text evidence="4 15">In the N-terminal section; belongs to the cytidine and deoxycytidylate deaminase family.</text>
</comment>
<dbReference type="Pfam" id="PF00383">
    <property type="entry name" value="dCMP_cyt_deam_1"/>
    <property type="match status" value="1"/>
</dbReference>
<protein>
    <recommendedName>
        <fullName evidence="15">Riboflavin biosynthesis protein RibD</fullName>
    </recommendedName>
    <domain>
        <recommendedName>
            <fullName evidence="15">Diaminohydroxyphosphoribosylaminopyrimidine deaminase</fullName>
            <shortName evidence="15">DRAP deaminase</shortName>
            <ecNumber evidence="15">3.5.4.26</ecNumber>
        </recommendedName>
        <alternativeName>
            <fullName evidence="15">Riboflavin-specific deaminase</fullName>
        </alternativeName>
    </domain>
    <domain>
        <recommendedName>
            <fullName evidence="15">5-amino-6-(5-phosphoribosylamino)uracil reductase</fullName>
            <ecNumber evidence="15">1.1.1.193</ecNumber>
        </recommendedName>
        <alternativeName>
            <fullName evidence="15">HTP reductase</fullName>
        </alternativeName>
    </domain>
</protein>
<proteinExistence type="inferred from homology"/>
<feature type="binding site" evidence="17">
    <location>
        <position position="183"/>
    </location>
    <ligand>
        <name>substrate</name>
    </ligand>
</feature>
<dbReference type="GO" id="GO:0050661">
    <property type="term" value="F:NADP binding"/>
    <property type="evidence" value="ECO:0007669"/>
    <property type="project" value="InterPro"/>
</dbReference>
<name>A0A4Y8LIZ3_9BACL</name>
<evidence type="ECO:0000256" key="15">
    <source>
        <dbReference type="PIRNR" id="PIRNR006769"/>
    </source>
</evidence>
<comment type="cofactor">
    <cofactor evidence="15 18">
        <name>Zn(2+)</name>
        <dbReference type="ChEBI" id="CHEBI:29105"/>
    </cofactor>
    <text evidence="15 18">Binds 1 zinc ion.</text>
</comment>
<evidence type="ECO:0000256" key="5">
    <source>
        <dbReference type="ARBA" id="ARBA00007417"/>
    </source>
</evidence>
<dbReference type="InterPro" id="IPR004794">
    <property type="entry name" value="Eubact_RibD"/>
</dbReference>
<feature type="binding site" evidence="17">
    <location>
        <position position="195"/>
    </location>
    <ligand>
        <name>NADP(+)</name>
        <dbReference type="ChEBI" id="CHEBI:58349"/>
    </ligand>
</feature>
<keyword evidence="8 15" id="KW-0378">Hydrolase</keyword>
<accession>A0A4Y8LIZ3</accession>
<dbReference type="PROSITE" id="PS00903">
    <property type="entry name" value="CYT_DCMP_DEAMINASES_1"/>
    <property type="match status" value="1"/>
</dbReference>
<dbReference type="RefSeq" id="WP_134379943.1">
    <property type="nucleotide sequence ID" value="NZ_SORX01000002.1"/>
</dbReference>